<name>A0A0D6LZE1_9BILA</name>
<accession>A0A0D6LZE1</accession>
<evidence type="ECO:0000313" key="2">
    <source>
        <dbReference type="Proteomes" id="UP000054495"/>
    </source>
</evidence>
<gene>
    <name evidence="1" type="ORF">ANCCEY_03553</name>
</gene>
<sequence>MDVDTTLERLNVFDPKVSVTIERPNADGYLPFLNTKVRIIQVEPQLMLTYGGAPMPPMGYVPPPNPYVQPQYVAQPPHPGAPGPFM</sequence>
<organism evidence="1 2">
    <name type="scientific">Ancylostoma ceylanicum</name>
    <dbReference type="NCBI Taxonomy" id="53326"/>
    <lineage>
        <taxon>Eukaryota</taxon>
        <taxon>Metazoa</taxon>
        <taxon>Ecdysozoa</taxon>
        <taxon>Nematoda</taxon>
        <taxon>Chromadorea</taxon>
        <taxon>Rhabditida</taxon>
        <taxon>Rhabditina</taxon>
        <taxon>Rhabditomorpha</taxon>
        <taxon>Strongyloidea</taxon>
        <taxon>Ancylostomatidae</taxon>
        <taxon>Ancylostomatinae</taxon>
        <taxon>Ancylostoma</taxon>
    </lineage>
</organism>
<keyword evidence="2" id="KW-1185">Reference proteome</keyword>
<evidence type="ECO:0000313" key="1">
    <source>
        <dbReference type="EMBL" id="EPB77400.1"/>
    </source>
</evidence>
<dbReference type="Proteomes" id="UP000054495">
    <property type="component" value="Unassembled WGS sequence"/>
</dbReference>
<dbReference type="AlphaFoldDB" id="A0A0D6LZE1"/>
<protein>
    <submittedName>
        <fullName evidence="1">Uncharacterized protein</fullName>
    </submittedName>
</protein>
<dbReference type="EMBL" id="KE124838">
    <property type="protein sequence ID" value="EPB77400.1"/>
    <property type="molecule type" value="Genomic_DNA"/>
</dbReference>
<reference evidence="1 2" key="1">
    <citation type="submission" date="2013-05" db="EMBL/GenBank/DDBJ databases">
        <title>Draft genome of the parasitic nematode Anyclostoma ceylanicum.</title>
        <authorList>
            <person name="Mitreva M."/>
        </authorList>
    </citation>
    <scope>NUCLEOTIDE SEQUENCE [LARGE SCALE GENOMIC DNA]</scope>
</reference>
<proteinExistence type="predicted"/>